<dbReference type="InterPro" id="IPR025157">
    <property type="entry name" value="Hemagglutinin_rpt"/>
</dbReference>
<protein>
    <submittedName>
        <fullName evidence="1">Uncharacterized protein</fullName>
    </submittedName>
</protein>
<organism evidence="1 2">
    <name type="scientific">Xanthomonas cannabis</name>
    <dbReference type="NCBI Taxonomy" id="1885674"/>
    <lineage>
        <taxon>Bacteria</taxon>
        <taxon>Pseudomonadati</taxon>
        <taxon>Pseudomonadota</taxon>
        <taxon>Gammaproteobacteria</taxon>
        <taxon>Lysobacterales</taxon>
        <taxon>Lysobacteraceae</taxon>
        <taxon>Xanthomonas</taxon>
    </lineage>
</organism>
<dbReference type="Pfam" id="PF13332">
    <property type="entry name" value="Fil_haemagg_2"/>
    <property type="match status" value="1"/>
</dbReference>
<evidence type="ECO:0000313" key="1">
    <source>
        <dbReference type="EMBL" id="MBB4595313.1"/>
    </source>
</evidence>
<dbReference type="EMBL" id="JACHNS010000012">
    <property type="protein sequence ID" value="MBB4595313.1"/>
    <property type="molecule type" value="Genomic_DNA"/>
</dbReference>
<name>A0ABR6JRF9_9XANT</name>
<gene>
    <name evidence="1" type="ORF">FHR60_004030</name>
</gene>
<sequence length="85" mass="8575">MLSANSVLADIGCGLNIESLQDTSTYASKDKTLGGSVTFGIGFSASYSGNATLPASPSKAASRLTMVASTSAWAATLARGRMRPG</sequence>
<keyword evidence="2" id="KW-1185">Reference proteome</keyword>
<proteinExistence type="predicted"/>
<accession>A0ABR6JRF9</accession>
<comment type="caution">
    <text evidence="1">The sequence shown here is derived from an EMBL/GenBank/DDBJ whole genome shotgun (WGS) entry which is preliminary data.</text>
</comment>
<reference evidence="1 2" key="1">
    <citation type="submission" date="2020-08" db="EMBL/GenBank/DDBJ databases">
        <title>Studying the diversity of plant-associated saprophytic bacteria and their role in host health and plant-pathogen interactions.</title>
        <authorList>
            <person name="Potnis N."/>
        </authorList>
    </citation>
    <scope>NUCLEOTIDE SEQUENCE [LARGE SCALE GENOMIC DNA]</scope>
    <source>
        <strain evidence="1 2">F16</strain>
    </source>
</reference>
<dbReference type="Proteomes" id="UP000554726">
    <property type="component" value="Unassembled WGS sequence"/>
</dbReference>
<evidence type="ECO:0000313" key="2">
    <source>
        <dbReference type="Proteomes" id="UP000554726"/>
    </source>
</evidence>
<dbReference type="RefSeq" id="WP_326520497.1">
    <property type="nucleotide sequence ID" value="NZ_JACHNS010000012.1"/>
</dbReference>